<name>A0ABW2W4Z0_9ACTN</name>
<feature type="transmembrane region" description="Helical" evidence="1">
    <location>
        <begin position="12"/>
        <end position="34"/>
    </location>
</feature>
<evidence type="ECO:0000313" key="2">
    <source>
        <dbReference type="EMBL" id="MFD0314049.1"/>
    </source>
</evidence>
<keyword evidence="1" id="KW-1133">Transmembrane helix</keyword>
<evidence type="ECO:0000256" key="1">
    <source>
        <dbReference type="SAM" id="Phobius"/>
    </source>
</evidence>
<evidence type="ECO:0000313" key="3">
    <source>
        <dbReference type="Proteomes" id="UP001597023"/>
    </source>
</evidence>
<keyword evidence="3" id="KW-1185">Reference proteome</keyword>
<feature type="transmembrane region" description="Helical" evidence="1">
    <location>
        <begin position="46"/>
        <end position="66"/>
    </location>
</feature>
<organism evidence="2 3">
    <name type="scientific">Streptomyces flavalbus</name>
    <dbReference type="NCBI Taxonomy" id="2665155"/>
    <lineage>
        <taxon>Bacteria</taxon>
        <taxon>Bacillati</taxon>
        <taxon>Actinomycetota</taxon>
        <taxon>Actinomycetes</taxon>
        <taxon>Kitasatosporales</taxon>
        <taxon>Streptomycetaceae</taxon>
        <taxon>Streptomyces</taxon>
    </lineage>
</organism>
<keyword evidence="1" id="KW-0812">Transmembrane</keyword>
<comment type="caution">
    <text evidence="2">The sequence shown here is derived from an EMBL/GenBank/DDBJ whole genome shotgun (WGS) entry which is preliminary data.</text>
</comment>
<protein>
    <submittedName>
        <fullName evidence="2">Uncharacterized protein</fullName>
    </submittedName>
</protein>
<keyword evidence="1" id="KW-0472">Membrane</keyword>
<gene>
    <name evidence="2" type="ORF">ACFQZ6_07360</name>
</gene>
<dbReference type="RefSeq" id="WP_381605823.1">
    <property type="nucleotide sequence ID" value="NZ_JBHTEB010000001.1"/>
</dbReference>
<dbReference type="Proteomes" id="UP001597023">
    <property type="component" value="Unassembled WGS sequence"/>
</dbReference>
<reference evidence="3" key="1">
    <citation type="journal article" date="2019" name="Int. J. Syst. Evol. Microbiol.">
        <title>The Global Catalogue of Microorganisms (GCM) 10K type strain sequencing project: providing services to taxonomists for standard genome sequencing and annotation.</title>
        <authorList>
            <consortium name="The Broad Institute Genomics Platform"/>
            <consortium name="The Broad Institute Genome Sequencing Center for Infectious Disease"/>
            <person name="Wu L."/>
            <person name="Ma J."/>
        </authorList>
    </citation>
    <scope>NUCLEOTIDE SEQUENCE [LARGE SCALE GENOMIC DNA]</scope>
    <source>
        <strain evidence="3">CGMCC 4.7400</strain>
    </source>
</reference>
<dbReference type="EMBL" id="JBHTEB010000001">
    <property type="protein sequence ID" value="MFD0314049.1"/>
    <property type="molecule type" value="Genomic_DNA"/>
</dbReference>
<proteinExistence type="predicted"/>
<accession>A0ABW2W4Z0</accession>
<sequence>MRTARLRSVRPVLWAGWAALAVGAVLCVLGWYGVSGERYAERQLPYLASCTVPGAALIVAGAVLLTHGRGTVAASRVEELYGLLVDVAAADAGEPGRVAAVTPVAVSGELRMVPGGTLLHRADCPLVAGKAEAVPVDGRLLADGDLEPCPICEPGEPDEAGEPGEADGD</sequence>